<gene>
    <name evidence="1" type="ORF">VNO80_22458</name>
</gene>
<dbReference type="Proteomes" id="UP001374584">
    <property type="component" value="Unassembled WGS sequence"/>
</dbReference>
<organism evidence="1 2">
    <name type="scientific">Phaseolus coccineus</name>
    <name type="common">Scarlet runner bean</name>
    <name type="synonym">Phaseolus multiflorus</name>
    <dbReference type="NCBI Taxonomy" id="3886"/>
    <lineage>
        <taxon>Eukaryota</taxon>
        <taxon>Viridiplantae</taxon>
        <taxon>Streptophyta</taxon>
        <taxon>Embryophyta</taxon>
        <taxon>Tracheophyta</taxon>
        <taxon>Spermatophyta</taxon>
        <taxon>Magnoliopsida</taxon>
        <taxon>eudicotyledons</taxon>
        <taxon>Gunneridae</taxon>
        <taxon>Pentapetalae</taxon>
        <taxon>rosids</taxon>
        <taxon>fabids</taxon>
        <taxon>Fabales</taxon>
        <taxon>Fabaceae</taxon>
        <taxon>Papilionoideae</taxon>
        <taxon>50 kb inversion clade</taxon>
        <taxon>NPAAA clade</taxon>
        <taxon>indigoferoid/millettioid clade</taxon>
        <taxon>Phaseoleae</taxon>
        <taxon>Phaseolus</taxon>
    </lineage>
</organism>
<sequence>MNGLQNDHHLNFHSFTSSLSTPPLSILRSFCFLKGSDSIHGVSNNAIKHHGVVRLHQLCFWVYSVQFYSEKLVLRFYSVCGEDDPVVGWWG</sequence>
<evidence type="ECO:0000313" key="2">
    <source>
        <dbReference type="Proteomes" id="UP001374584"/>
    </source>
</evidence>
<reference evidence="1 2" key="1">
    <citation type="submission" date="2024-01" db="EMBL/GenBank/DDBJ databases">
        <title>The genomes of 5 underutilized Papilionoideae crops provide insights into root nodulation and disease resistanc.</title>
        <authorList>
            <person name="Jiang F."/>
        </authorList>
    </citation>
    <scope>NUCLEOTIDE SEQUENCE [LARGE SCALE GENOMIC DNA]</scope>
    <source>
        <strain evidence="1">JINMINGXINNONG_FW02</strain>
        <tissue evidence="1">Leaves</tissue>
    </source>
</reference>
<protein>
    <submittedName>
        <fullName evidence="1">Uncharacterized protein</fullName>
    </submittedName>
</protein>
<comment type="caution">
    <text evidence="1">The sequence shown here is derived from an EMBL/GenBank/DDBJ whole genome shotgun (WGS) entry which is preliminary data.</text>
</comment>
<dbReference type="AlphaFoldDB" id="A0AAN9QRS3"/>
<dbReference type="EMBL" id="JAYMYR010000008">
    <property type="protein sequence ID" value="KAK7347915.1"/>
    <property type="molecule type" value="Genomic_DNA"/>
</dbReference>
<proteinExistence type="predicted"/>
<name>A0AAN9QRS3_PHACN</name>
<evidence type="ECO:0000313" key="1">
    <source>
        <dbReference type="EMBL" id="KAK7347915.1"/>
    </source>
</evidence>
<accession>A0AAN9QRS3</accession>
<keyword evidence="2" id="KW-1185">Reference proteome</keyword>